<comment type="similarity">
    <text evidence="2">Belongs to the methyl-accepting chemotaxis (MCP) protein family.</text>
</comment>
<dbReference type="Pfam" id="PF18947">
    <property type="entry name" value="HAMP_2"/>
    <property type="match status" value="1"/>
</dbReference>
<dbReference type="SUPFAM" id="SSF55785">
    <property type="entry name" value="PYP-like sensor domain (PAS domain)"/>
    <property type="match status" value="3"/>
</dbReference>
<evidence type="ECO:0000256" key="3">
    <source>
        <dbReference type="SAM" id="MobiDB-lite"/>
    </source>
</evidence>
<dbReference type="Pfam" id="PF00015">
    <property type="entry name" value="MCPsignal"/>
    <property type="match status" value="1"/>
</dbReference>
<dbReference type="InterPro" id="IPR000014">
    <property type="entry name" value="PAS"/>
</dbReference>
<evidence type="ECO:0000256" key="1">
    <source>
        <dbReference type="ARBA" id="ARBA00022481"/>
    </source>
</evidence>
<organism evidence="7">
    <name type="scientific">hydrothermal vent metagenome</name>
    <dbReference type="NCBI Taxonomy" id="652676"/>
    <lineage>
        <taxon>unclassified sequences</taxon>
        <taxon>metagenomes</taxon>
        <taxon>ecological metagenomes</taxon>
    </lineage>
</organism>
<accession>A0A3B0YGC5</accession>
<dbReference type="PROSITE" id="PS50111">
    <property type="entry name" value="CHEMOTAXIS_TRANSDUC_2"/>
    <property type="match status" value="1"/>
</dbReference>
<dbReference type="PRINTS" id="PR00260">
    <property type="entry name" value="CHEMTRNSDUCR"/>
</dbReference>
<dbReference type="SUPFAM" id="SSF46458">
    <property type="entry name" value="Globin-like"/>
    <property type="match status" value="1"/>
</dbReference>
<protein>
    <submittedName>
        <fullName evidence="7">Methyl-accepting chemotaxis protein I (Serine chemoreceptor protein)</fullName>
    </submittedName>
</protein>
<dbReference type="InterPro" id="IPR000971">
    <property type="entry name" value="Globin"/>
</dbReference>
<dbReference type="CDD" id="cd00130">
    <property type="entry name" value="PAS"/>
    <property type="match status" value="2"/>
</dbReference>
<dbReference type="SMART" id="SM00091">
    <property type="entry name" value="PAS"/>
    <property type="match status" value="4"/>
</dbReference>
<dbReference type="CDD" id="cd12131">
    <property type="entry name" value="HGbI-like"/>
    <property type="match status" value="1"/>
</dbReference>
<dbReference type="SMART" id="SM00304">
    <property type="entry name" value="HAMP"/>
    <property type="match status" value="1"/>
</dbReference>
<dbReference type="SMART" id="SM00283">
    <property type="entry name" value="MA"/>
    <property type="match status" value="1"/>
</dbReference>
<dbReference type="PROSITE" id="PS50885">
    <property type="entry name" value="HAMP"/>
    <property type="match status" value="1"/>
</dbReference>
<dbReference type="Pfam" id="PF00042">
    <property type="entry name" value="Globin"/>
    <property type="match status" value="1"/>
</dbReference>
<dbReference type="Gene3D" id="3.30.450.20">
    <property type="entry name" value="PAS domain"/>
    <property type="match status" value="4"/>
</dbReference>
<dbReference type="InterPro" id="IPR003660">
    <property type="entry name" value="HAMP_dom"/>
</dbReference>
<feature type="domain" description="Globin" evidence="4">
    <location>
        <begin position="61"/>
        <end position="201"/>
    </location>
</feature>
<sequence>MAGINVKYSVELVKKVHIQLRFLVIKQGIHKVARQQSPKKKVSAVSSQGKTNKTKLVVKGVKSSQQEPGLNVALLEKSFKALAPKGKALVERFYEKLFDEYPQVQPMFGGTDIKRQQSKLLSALVLVVNNLRNPEALAKALGELGAKHQAYGAEPAHFAVVKEVLLSVMKEFSGRKWTAKVNSAWDQAIDAVAEIMLNAYVEEDEMSVKEDDGFEDGFEEEAFLLQGSFDSAKTPVMMIDRDLVITYANDSTMKILRDNEETLRSLYPGFDAEQAIGTCIDTFHKNPAHQRKLLGDPNNLPYETDIHVGPLIFGIRVAAQFDSEGEYVGNILEWQDVTEMRASELNVARLQSAVDGAKTNIMICDLDLTITYVNPAVIEMLNKRLDFLKSKFPGLDPNNLVGQCIDQFHKNPAHQRTLLGNKNNLPAEAEIDLGEVVFRVSATAILDPQGNLMGNMVEWEDATESRQVERDVARLQSAVDGAKTNIMICDLDLTITYVNPAVVEMLSKRADFLKSKFPGLDPNNLVGQCIDQFHKNPAHQRALLGNKNNLPAEAEIDLGEVVFRVSATAILDPQGNLMGNMVEWEDATEACQVERDVARLQSAVDGAKTNIMICDLDLTITYANPAVKEMLANRIGFLRTRFPSLDPNNIVGQCIDQFHKNPAHQRALLGSKDNLPAEAEIDLGEVVFRVSATAILDPQGNLMGNMVEWEDITEQKDGERQIEQLIQEAIEGKLDRRIDSDAYQGFMKGLSEGINRLMDTVVTPIKDSASALAILSEGDLTKTMDGEYAGEFKQLADSVNSTVNNLRNMVGEIVESSSSIGTASSEIAQGNADLSQRTEQQAASLEETASSMEELTGTVKQNADNARQANQLSAGAKDEAEKGGEVAERTIKAMGEINESSKKIADIIGVIDEIAFQTNLLALNAAVEAARAGEQGRGFAVVASEVRNLAQRSAGAAKEIKSLIKDSVEKVEEGTKLVDETGQSLEVIVGSVKKVSDIVAEIAAASQEQATGIEQVNKTVVQMDEATQQNAALVEEAASASVSLSEHADGLNKLMEFFKLDNNARIARTDNRKAPVARPAARNYSAPKVNKPATSDDEWEDF</sequence>
<feature type="region of interest" description="Disordered" evidence="3">
    <location>
        <begin position="1068"/>
        <end position="1102"/>
    </location>
</feature>
<keyword evidence="7" id="KW-0675">Receptor</keyword>
<dbReference type="AlphaFoldDB" id="A0A3B0YGC5"/>
<dbReference type="GO" id="GO:0004888">
    <property type="term" value="F:transmembrane signaling receptor activity"/>
    <property type="evidence" value="ECO:0007669"/>
    <property type="project" value="InterPro"/>
</dbReference>
<dbReference type="InterPro" id="IPR004090">
    <property type="entry name" value="Chemotax_Me-accpt_rcpt"/>
</dbReference>
<evidence type="ECO:0000256" key="2">
    <source>
        <dbReference type="ARBA" id="ARBA00029447"/>
    </source>
</evidence>
<dbReference type="InterPro" id="IPR035965">
    <property type="entry name" value="PAS-like_dom_sf"/>
</dbReference>
<reference evidence="7" key="1">
    <citation type="submission" date="2018-06" db="EMBL/GenBank/DDBJ databases">
        <authorList>
            <person name="Zhirakovskaya E."/>
        </authorList>
    </citation>
    <scope>NUCLEOTIDE SEQUENCE</scope>
</reference>
<dbReference type="SUPFAM" id="SSF58104">
    <property type="entry name" value="Methyl-accepting chemotaxis protein (MCP) signaling domain"/>
    <property type="match status" value="1"/>
</dbReference>
<evidence type="ECO:0000259" key="6">
    <source>
        <dbReference type="PROSITE" id="PS50885"/>
    </source>
</evidence>
<dbReference type="PANTHER" id="PTHR43531">
    <property type="entry name" value="PROTEIN ICFG"/>
    <property type="match status" value="1"/>
</dbReference>
<feature type="domain" description="Methyl-accepting transducer" evidence="5">
    <location>
        <begin position="816"/>
        <end position="1045"/>
    </location>
</feature>
<evidence type="ECO:0000313" key="7">
    <source>
        <dbReference type="EMBL" id="VAW74382.1"/>
    </source>
</evidence>
<feature type="domain" description="HAMP" evidence="6">
    <location>
        <begin position="759"/>
        <end position="811"/>
    </location>
</feature>
<dbReference type="InterPro" id="IPR012292">
    <property type="entry name" value="Globin/Proto"/>
</dbReference>
<dbReference type="Pfam" id="PF13188">
    <property type="entry name" value="PAS_8"/>
    <property type="match status" value="4"/>
</dbReference>
<dbReference type="GO" id="GO:0020037">
    <property type="term" value="F:heme binding"/>
    <property type="evidence" value="ECO:0007669"/>
    <property type="project" value="InterPro"/>
</dbReference>
<dbReference type="EMBL" id="UOFL01000058">
    <property type="protein sequence ID" value="VAW74382.1"/>
    <property type="molecule type" value="Genomic_DNA"/>
</dbReference>
<dbReference type="PROSITE" id="PS01033">
    <property type="entry name" value="GLOBIN"/>
    <property type="match status" value="1"/>
</dbReference>
<dbReference type="InterPro" id="IPR051310">
    <property type="entry name" value="MCP_chemotaxis"/>
</dbReference>
<dbReference type="InterPro" id="IPR004089">
    <property type="entry name" value="MCPsignal_dom"/>
</dbReference>
<name>A0A3B0YGC5_9ZZZZ</name>
<dbReference type="CDD" id="cd11386">
    <property type="entry name" value="MCP_signal"/>
    <property type="match status" value="1"/>
</dbReference>
<gene>
    <name evidence="7" type="ORF">MNBD_GAMMA12-145</name>
</gene>
<dbReference type="GO" id="GO:0019825">
    <property type="term" value="F:oxygen binding"/>
    <property type="evidence" value="ECO:0007669"/>
    <property type="project" value="InterPro"/>
</dbReference>
<dbReference type="GO" id="GO:0005886">
    <property type="term" value="C:plasma membrane"/>
    <property type="evidence" value="ECO:0007669"/>
    <property type="project" value="TreeGrafter"/>
</dbReference>
<dbReference type="GO" id="GO:0007165">
    <property type="term" value="P:signal transduction"/>
    <property type="evidence" value="ECO:0007669"/>
    <property type="project" value="InterPro"/>
</dbReference>
<dbReference type="Gene3D" id="1.10.490.10">
    <property type="entry name" value="Globins"/>
    <property type="match status" value="1"/>
</dbReference>
<dbReference type="Gene3D" id="1.10.287.950">
    <property type="entry name" value="Methyl-accepting chemotaxis protein"/>
    <property type="match status" value="1"/>
</dbReference>
<evidence type="ECO:0000259" key="4">
    <source>
        <dbReference type="PROSITE" id="PS01033"/>
    </source>
</evidence>
<evidence type="ECO:0000259" key="5">
    <source>
        <dbReference type="PROSITE" id="PS50111"/>
    </source>
</evidence>
<keyword evidence="1" id="KW-0488">Methylation</keyword>
<dbReference type="PANTHER" id="PTHR43531:SF14">
    <property type="entry name" value="METHYL-ACCEPTING CHEMOTAXIS PROTEIN I-RELATED"/>
    <property type="match status" value="1"/>
</dbReference>
<dbReference type="GO" id="GO:0006935">
    <property type="term" value="P:chemotaxis"/>
    <property type="evidence" value="ECO:0007669"/>
    <property type="project" value="InterPro"/>
</dbReference>
<dbReference type="FunFam" id="1.10.287.950:FF:000001">
    <property type="entry name" value="Methyl-accepting chemotaxis sensory transducer"/>
    <property type="match status" value="1"/>
</dbReference>
<proteinExistence type="inferred from homology"/>
<dbReference type="InterPro" id="IPR009050">
    <property type="entry name" value="Globin-like_sf"/>
</dbReference>